<protein>
    <recommendedName>
        <fullName evidence="2">DUF7041 domain-containing protein</fullName>
    </recommendedName>
</protein>
<dbReference type="EMBL" id="WIXP02000015">
    <property type="protein sequence ID" value="KAF6199426.1"/>
    <property type="molecule type" value="Genomic_DNA"/>
</dbReference>
<proteinExistence type="predicted"/>
<dbReference type="Pfam" id="PF23055">
    <property type="entry name" value="DUF7041"/>
    <property type="match status" value="1"/>
</dbReference>
<dbReference type="PANTHER" id="PTHR33327:SF3">
    <property type="entry name" value="RNA-DIRECTED DNA POLYMERASE"/>
    <property type="match status" value="1"/>
</dbReference>
<feature type="compositionally biased region" description="Basic residues" evidence="1">
    <location>
        <begin position="8"/>
        <end position="19"/>
    </location>
</feature>
<feature type="region of interest" description="Disordered" evidence="1">
    <location>
        <begin position="1"/>
        <end position="41"/>
    </location>
</feature>
<name>A0A8S9WUC0_APOLU</name>
<dbReference type="AlphaFoldDB" id="A0A8S9WUC0"/>
<evidence type="ECO:0000256" key="1">
    <source>
        <dbReference type="SAM" id="MobiDB-lite"/>
    </source>
</evidence>
<feature type="compositionally biased region" description="Basic and acidic residues" evidence="1">
    <location>
        <begin position="24"/>
        <end position="34"/>
    </location>
</feature>
<dbReference type="OrthoDB" id="6589648at2759"/>
<gene>
    <name evidence="3" type="ORF">GE061_007452</name>
</gene>
<accession>A0A8S9WUC0</accession>
<keyword evidence="4" id="KW-1185">Reference proteome</keyword>
<comment type="caution">
    <text evidence="3">The sequence shown here is derived from an EMBL/GenBank/DDBJ whole genome shotgun (WGS) entry which is preliminary data.</text>
</comment>
<dbReference type="Proteomes" id="UP000466442">
    <property type="component" value="Unassembled WGS sequence"/>
</dbReference>
<evidence type="ECO:0000313" key="3">
    <source>
        <dbReference type="EMBL" id="KAF6199426.1"/>
    </source>
</evidence>
<feature type="domain" description="DUF7041" evidence="2">
    <location>
        <begin position="71"/>
        <end position="150"/>
    </location>
</feature>
<organism evidence="3 4">
    <name type="scientific">Apolygus lucorum</name>
    <name type="common">Small green plant bug</name>
    <name type="synonym">Lygocoris lucorum</name>
    <dbReference type="NCBI Taxonomy" id="248454"/>
    <lineage>
        <taxon>Eukaryota</taxon>
        <taxon>Metazoa</taxon>
        <taxon>Ecdysozoa</taxon>
        <taxon>Arthropoda</taxon>
        <taxon>Hexapoda</taxon>
        <taxon>Insecta</taxon>
        <taxon>Pterygota</taxon>
        <taxon>Neoptera</taxon>
        <taxon>Paraneoptera</taxon>
        <taxon>Hemiptera</taxon>
        <taxon>Heteroptera</taxon>
        <taxon>Panheteroptera</taxon>
        <taxon>Cimicomorpha</taxon>
        <taxon>Miridae</taxon>
        <taxon>Mirini</taxon>
        <taxon>Apolygus</taxon>
    </lineage>
</organism>
<evidence type="ECO:0000313" key="4">
    <source>
        <dbReference type="Proteomes" id="UP000466442"/>
    </source>
</evidence>
<dbReference type="PANTHER" id="PTHR33327">
    <property type="entry name" value="ENDONUCLEASE"/>
    <property type="match status" value="1"/>
</dbReference>
<reference evidence="3" key="1">
    <citation type="journal article" date="2021" name="Mol. Ecol. Resour.">
        <title>Apolygus lucorum genome provides insights into omnivorousness and mesophyll feeding.</title>
        <authorList>
            <person name="Liu Y."/>
            <person name="Liu H."/>
            <person name="Wang H."/>
            <person name="Huang T."/>
            <person name="Liu B."/>
            <person name="Yang B."/>
            <person name="Yin L."/>
            <person name="Li B."/>
            <person name="Zhang Y."/>
            <person name="Zhang S."/>
            <person name="Jiang F."/>
            <person name="Zhang X."/>
            <person name="Ren Y."/>
            <person name="Wang B."/>
            <person name="Wang S."/>
            <person name="Lu Y."/>
            <person name="Wu K."/>
            <person name="Fan W."/>
            <person name="Wang G."/>
        </authorList>
    </citation>
    <scope>NUCLEOTIDE SEQUENCE</scope>
    <source>
        <strain evidence="3">12Hb</strain>
    </source>
</reference>
<dbReference type="InterPro" id="IPR055469">
    <property type="entry name" value="DUF7041"/>
</dbReference>
<evidence type="ECO:0000259" key="2">
    <source>
        <dbReference type="Pfam" id="PF23055"/>
    </source>
</evidence>
<sequence>MSTYRLGAIRKVKETKKKATAAGTKRDRPDRQDPRGSMNSLVSEAAMVRIGSPLRQTEVNKYEERPRPPKLPPFARQNVKLWFSQCEALFRTARMFDDEDRFSCVIGTLEMDVAEQVHHLIVNPPDNNKYETFKAELIFKFSDTLSERQEKLSRLVLGTSKPSFLLTQMQAVGHDLVSEDYLRNLWLKRLPDPVRTVLAAAPDPLQILARKADELVSLSENAGEVCSVRRDKMTDTEHLENQIAILRDQIAALKTQARPTQEHNNSDRAGWCSFHRKYQNKAYRCVAPCTFQKNF</sequence>